<feature type="compositionally biased region" description="Basic and acidic residues" evidence="1">
    <location>
        <begin position="419"/>
        <end position="434"/>
    </location>
</feature>
<dbReference type="Proteomes" id="UP000821866">
    <property type="component" value="Chromosome 8"/>
</dbReference>
<proteinExistence type="predicted"/>
<reference evidence="3" key="1">
    <citation type="journal article" date="2020" name="Cell">
        <title>Large-Scale Comparative Analyses of Tick Genomes Elucidate Their Genetic Diversity and Vector Capacities.</title>
        <authorList>
            <consortium name="Tick Genome and Microbiome Consortium (TIGMIC)"/>
            <person name="Jia N."/>
            <person name="Wang J."/>
            <person name="Shi W."/>
            <person name="Du L."/>
            <person name="Sun Y."/>
            <person name="Zhan W."/>
            <person name="Jiang J.F."/>
            <person name="Wang Q."/>
            <person name="Zhang B."/>
            <person name="Ji P."/>
            <person name="Bell-Sakyi L."/>
            <person name="Cui X.M."/>
            <person name="Yuan T.T."/>
            <person name="Jiang B.G."/>
            <person name="Yang W.F."/>
            <person name="Lam T.T."/>
            <person name="Chang Q.C."/>
            <person name="Ding S.J."/>
            <person name="Wang X.J."/>
            <person name="Zhu J.G."/>
            <person name="Ruan X.D."/>
            <person name="Zhao L."/>
            <person name="Wei J.T."/>
            <person name="Ye R.Z."/>
            <person name="Que T.C."/>
            <person name="Du C.H."/>
            <person name="Zhou Y.H."/>
            <person name="Cheng J.X."/>
            <person name="Dai P.F."/>
            <person name="Guo W.B."/>
            <person name="Han X.H."/>
            <person name="Huang E.J."/>
            <person name="Li L.F."/>
            <person name="Wei W."/>
            <person name="Gao Y.C."/>
            <person name="Liu J.Z."/>
            <person name="Shao H.Z."/>
            <person name="Wang X."/>
            <person name="Wang C.C."/>
            <person name="Yang T.C."/>
            <person name="Huo Q.B."/>
            <person name="Li W."/>
            <person name="Chen H.Y."/>
            <person name="Chen S.E."/>
            <person name="Zhou L.G."/>
            <person name="Ni X.B."/>
            <person name="Tian J.H."/>
            <person name="Sheng Y."/>
            <person name="Liu T."/>
            <person name="Pan Y.S."/>
            <person name="Xia L.Y."/>
            <person name="Li J."/>
            <person name="Zhao F."/>
            <person name="Cao W.C."/>
        </authorList>
    </citation>
    <scope>NUCLEOTIDE SEQUENCE</scope>
    <source>
        <strain evidence="3">Rmic-2018</strain>
    </source>
</reference>
<dbReference type="VEuPathDB" id="VectorBase:LOC119177180"/>
<dbReference type="PANTHER" id="PTHR11365">
    <property type="entry name" value="5-OXOPROLINASE RELATED"/>
    <property type="match status" value="1"/>
</dbReference>
<dbReference type="GO" id="GO:0005829">
    <property type="term" value="C:cytosol"/>
    <property type="evidence" value="ECO:0007669"/>
    <property type="project" value="TreeGrafter"/>
</dbReference>
<organism evidence="3 4">
    <name type="scientific">Rhipicephalus microplus</name>
    <name type="common">Cattle tick</name>
    <name type="synonym">Boophilus microplus</name>
    <dbReference type="NCBI Taxonomy" id="6941"/>
    <lineage>
        <taxon>Eukaryota</taxon>
        <taxon>Metazoa</taxon>
        <taxon>Ecdysozoa</taxon>
        <taxon>Arthropoda</taxon>
        <taxon>Chelicerata</taxon>
        <taxon>Arachnida</taxon>
        <taxon>Acari</taxon>
        <taxon>Parasitiformes</taxon>
        <taxon>Ixodida</taxon>
        <taxon>Ixodoidea</taxon>
        <taxon>Ixodidae</taxon>
        <taxon>Rhipicephalinae</taxon>
        <taxon>Rhipicephalus</taxon>
        <taxon>Boophilus</taxon>
    </lineage>
</organism>
<evidence type="ECO:0000256" key="1">
    <source>
        <dbReference type="SAM" id="MobiDB-lite"/>
    </source>
</evidence>
<dbReference type="InterPro" id="IPR045079">
    <property type="entry name" value="Oxoprolinase-like"/>
</dbReference>
<dbReference type="GO" id="GO:0017168">
    <property type="term" value="F:5-oxoprolinase (ATP-hydrolyzing) activity"/>
    <property type="evidence" value="ECO:0007669"/>
    <property type="project" value="TreeGrafter"/>
</dbReference>
<gene>
    <name evidence="3" type="ORF">HPB51_022972</name>
</gene>
<dbReference type="Pfam" id="PF02538">
    <property type="entry name" value="Hydantoinase_B"/>
    <property type="match status" value="1"/>
</dbReference>
<dbReference type="PANTHER" id="PTHR11365:SF2">
    <property type="entry name" value="5-OXOPROLINASE"/>
    <property type="match status" value="1"/>
</dbReference>
<reference evidence="3" key="2">
    <citation type="submission" date="2021-09" db="EMBL/GenBank/DDBJ databases">
        <authorList>
            <person name="Jia N."/>
            <person name="Wang J."/>
            <person name="Shi W."/>
            <person name="Du L."/>
            <person name="Sun Y."/>
            <person name="Zhan W."/>
            <person name="Jiang J."/>
            <person name="Wang Q."/>
            <person name="Zhang B."/>
            <person name="Ji P."/>
            <person name="Sakyi L.B."/>
            <person name="Cui X."/>
            <person name="Yuan T."/>
            <person name="Jiang B."/>
            <person name="Yang W."/>
            <person name="Lam T.T.-Y."/>
            <person name="Chang Q."/>
            <person name="Ding S."/>
            <person name="Wang X."/>
            <person name="Zhu J."/>
            <person name="Ruan X."/>
            <person name="Zhao L."/>
            <person name="Wei J."/>
            <person name="Que T."/>
            <person name="Du C."/>
            <person name="Cheng J."/>
            <person name="Dai P."/>
            <person name="Han X."/>
            <person name="Huang E."/>
            <person name="Gao Y."/>
            <person name="Liu J."/>
            <person name="Shao H."/>
            <person name="Ye R."/>
            <person name="Li L."/>
            <person name="Wei W."/>
            <person name="Wang X."/>
            <person name="Wang C."/>
            <person name="Huo Q."/>
            <person name="Li W."/>
            <person name="Guo W."/>
            <person name="Chen H."/>
            <person name="Chen S."/>
            <person name="Zhou L."/>
            <person name="Zhou L."/>
            <person name="Ni X."/>
            <person name="Tian J."/>
            <person name="Zhou Y."/>
            <person name="Sheng Y."/>
            <person name="Liu T."/>
            <person name="Pan Y."/>
            <person name="Xia L."/>
            <person name="Li J."/>
            <person name="Zhao F."/>
            <person name="Cao W."/>
        </authorList>
    </citation>
    <scope>NUCLEOTIDE SEQUENCE</scope>
    <source>
        <strain evidence="3">Rmic-2018</strain>
        <tissue evidence="3">Larvae</tissue>
    </source>
</reference>
<feature type="region of interest" description="Disordered" evidence="1">
    <location>
        <begin position="415"/>
        <end position="434"/>
    </location>
</feature>
<dbReference type="AlphaFoldDB" id="A0A9J6DCN9"/>
<evidence type="ECO:0000313" key="4">
    <source>
        <dbReference type="Proteomes" id="UP000821866"/>
    </source>
</evidence>
<name>A0A9J6DCN9_RHIMP</name>
<accession>A0A9J6DCN9</accession>
<sequence length="474" mass="51089">MMMLGDNLVPGDVLLSNHPQAGGSHLPDLTVITPVFYKDQPRPVFFVANRGHHADIGGISPGSMPANSHTILEEGATFVSFKVVQAGVFQQEALTKALNAPSLLPNSSGTRNLRDNLADIQAQIAANQKGITLVKELIDYYGLEAVQAYMGYVQDNAEVAIKDLLRRVANAAISNLGKAELHAWDRMDDGSRICLTVRLNEKEGTAVFDFSGTGREVHGNLNAPRAVTLSAILYCLRCMVGHDLPLNQGCLAPIKVVLPRNSLLNPSADAAVVGGNVLTSQRVVDVVFHAFNTCAASQASNGCMNNITFGDETLGYYETIGGGAGAGPHWHGRSGIHTHMTNTRITDPEILERRYPVILQRYHLNPDTGGQGKFAGGDGVVRELLFRKPLHLSVLTERRVFAPYGLQGALVGGRVGDANADRRPEATATRKERPWTSATLSRLSMMLTAVLAFSSAWRRITGPSEEATMTAVLH</sequence>
<evidence type="ECO:0000313" key="3">
    <source>
        <dbReference type="EMBL" id="KAH8019871.1"/>
    </source>
</evidence>
<evidence type="ECO:0000259" key="2">
    <source>
        <dbReference type="Pfam" id="PF02538"/>
    </source>
</evidence>
<keyword evidence="4" id="KW-1185">Reference proteome</keyword>
<protein>
    <recommendedName>
        <fullName evidence="2">Hydantoinase B/oxoprolinase domain-containing protein</fullName>
    </recommendedName>
</protein>
<comment type="caution">
    <text evidence="3">The sequence shown here is derived from an EMBL/GenBank/DDBJ whole genome shotgun (WGS) entry which is preliminary data.</text>
</comment>
<dbReference type="InterPro" id="IPR003692">
    <property type="entry name" value="Hydantoinase_B"/>
</dbReference>
<feature type="domain" description="Hydantoinase B/oxoprolinase" evidence="2">
    <location>
        <begin position="5"/>
        <end position="416"/>
    </location>
</feature>
<dbReference type="EMBL" id="JABSTU010000010">
    <property type="protein sequence ID" value="KAH8019871.1"/>
    <property type="molecule type" value="Genomic_DNA"/>
</dbReference>
<dbReference type="GO" id="GO:0006749">
    <property type="term" value="P:glutathione metabolic process"/>
    <property type="evidence" value="ECO:0007669"/>
    <property type="project" value="TreeGrafter"/>
</dbReference>